<dbReference type="InterPro" id="IPR050448">
    <property type="entry name" value="OpgB/LTA_synthase_biosynth"/>
</dbReference>
<protein>
    <submittedName>
        <fullName evidence="8">Capsular biosynthesis protein</fullName>
    </submittedName>
</protein>
<evidence type="ECO:0000313" key="9">
    <source>
        <dbReference type="Proteomes" id="UP000247417"/>
    </source>
</evidence>
<feature type="transmembrane region" description="Helical" evidence="6">
    <location>
        <begin position="118"/>
        <end position="144"/>
    </location>
</feature>
<dbReference type="CDD" id="cd16015">
    <property type="entry name" value="LTA_synthase"/>
    <property type="match status" value="1"/>
</dbReference>
<dbReference type="PANTHER" id="PTHR47371">
    <property type="entry name" value="LIPOTEICHOIC ACID SYNTHASE"/>
    <property type="match status" value="1"/>
</dbReference>
<dbReference type="Proteomes" id="UP000247417">
    <property type="component" value="Unassembled WGS sequence"/>
</dbReference>
<evidence type="ECO:0000256" key="4">
    <source>
        <dbReference type="ARBA" id="ARBA00022989"/>
    </source>
</evidence>
<accession>A0A318QPZ9</accession>
<organism evidence="8 9">
    <name type="scientific">Komagataeibacter oboediens</name>
    <dbReference type="NCBI Taxonomy" id="65958"/>
    <lineage>
        <taxon>Bacteria</taxon>
        <taxon>Pseudomonadati</taxon>
        <taxon>Pseudomonadota</taxon>
        <taxon>Alphaproteobacteria</taxon>
        <taxon>Acetobacterales</taxon>
        <taxon>Acetobacteraceae</taxon>
        <taxon>Komagataeibacter</taxon>
    </lineage>
</organism>
<feature type="domain" description="Sulfatase N-terminal" evidence="7">
    <location>
        <begin position="222"/>
        <end position="441"/>
    </location>
</feature>
<evidence type="ECO:0000256" key="5">
    <source>
        <dbReference type="ARBA" id="ARBA00023136"/>
    </source>
</evidence>
<evidence type="ECO:0000313" key="8">
    <source>
        <dbReference type="EMBL" id="PYD79392.1"/>
    </source>
</evidence>
<feature type="transmembrane region" description="Helical" evidence="6">
    <location>
        <begin position="49"/>
        <end position="68"/>
    </location>
</feature>
<dbReference type="STRING" id="940286.GCA_000227565_01566"/>
<dbReference type="SUPFAM" id="SSF53649">
    <property type="entry name" value="Alkaline phosphatase-like"/>
    <property type="match status" value="1"/>
</dbReference>
<feature type="transmembrane region" description="Helical" evidence="6">
    <location>
        <begin position="150"/>
        <end position="170"/>
    </location>
</feature>
<keyword evidence="4 6" id="KW-1133">Transmembrane helix</keyword>
<comment type="caution">
    <text evidence="8">The sequence shown here is derived from an EMBL/GenBank/DDBJ whole genome shotgun (WGS) entry which is preliminary data.</text>
</comment>
<sequence>MQRMPCRVHNGIFMSAFQVLVSFVVIVFLTPAIEYAVVMPRAGRQALPFRWTLDILCSMVAYGGWLAATGSIPIALLMTCALMTVTVVASNIKFRVLGEPLLFSDVVVARSFLQHPKFYLFSIPLAGRIALLVLAIAAPFLLWAYSCAAVLPHLIGVGVLLLGGLSIWLYPAQKLAPTPDITRDAGTLGLPGSIIMYWRQWRRSVDLPPPAALQGKPAYDMVVIVQCESFADPARLGLPPDIPLPAMPGLKRAYDIASQWGPLCVSGFGAYTMRSEYGVIFGQEETDLGFRRYDPFLTAGRERDHAIGNRLGAIGYKSTFIHPHDLRFYNRATLMPTMGFSHMVNPGPHASTPDMPYFGDVALGQKIAGMMQAATAPSLFYAVTMENHGPWPGGPDGQSPLHHYLRHVHNSDRMLLDLIEDMSARNSRALLVFFGDHRPSIPGIVMPSDIRDVPYVAISFPLDDRAARQNPVPLTPAQLNHLIIRMSVQP</sequence>
<proteinExistence type="predicted"/>
<dbReference type="GO" id="GO:0005886">
    <property type="term" value="C:plasma membrane"/>
    <property type="evidence" value="ECO:0007669"/>
    <property type="project" value="UniProtKB-SubCell"/>
</dbReference>
<comment type="subcellular location">
    <subcellularLocation>
        <location evidence="1">Cell membrane</location>
        <topology evidence="1">Multi-pass membrane protein</topology>
    </subcellularLocation>
</comment>
<evidence type="ECO:0000256" key="1">
    <source>
        <dbReference type="ARBA" id="ARBA00004651"/>
    </source>
</evidence>
<keyword evidence="5 6" id="KW-0472">Membrane</keyword>
<dbReference type="InterPro" id="IPR017850">
    <property type="entry name" value="Alkaline_phosphatase_core_sf"/>
</dbReference>
<feature type="transmembrane region" description="Helical" evidence="6">
    <location>
        <begin position="12"/>
        <end position="37"/>
    </location>
</feature>
<name>A0A318QPZ9_9PROT</name>
<dbReference type="InterPro" id="IPR000917">
    <property type="entry name" value="Sulfatase_N"/>
</dbReference>
<reference evidence="8 9" key="1">
    <citation type="submission" date="2017-07" db="EMBL/GenBank/DDBJ databases">
        <title>A draft genome sequence of Komagataeibacter oboediens LMG 18849.</title>
        <authorList>
            <person name="Skraban J."/>
            <person name="Cleenwerck I."/>
            <person name="Vandamme P."/>
            <person name="Trcek J."/>
        </authorList>
    </citation>
    <scope>NUCLEOTIDE SEQUENCE [LARGE SCALE GENOMIC DNA]</scope>
    <source>
        <strain evidence="8 9">LMG 18849</strain>
    </source>
</reference>
<dbReference type="PANTHER" id="PTHR47371:SF3">
    <property type="entry name" value="PHOSPHOGLYCEROL TRANSFERASE I"/>
    <property type="match status" value="1"/>
</dbReference>
<dbReference type="EMBL" id="NKTX01000071">
    <property type="protein sequence ID" value="PYD79392.1"/>
    <property type="molecule type" value="Genomic_DNA"/>
</dbReference>
<keyword evidence="2" id="KW-1003">Cell membrane</keyword>
<evidence type="ECO:0000256" key="2">
    <source>
        <dbReference type="ARBA" id="ARBA00022475"/>
    </source>
</evidence>
<gene>
    <name evidence="8" type="ORF">CFR80_15095</name>
</gene>
<dbReference type="Gene3D" id="3.40.720.10">
    <property type="entry name" value="Alkaline Phosphatase, subunit A"/>
    <property type="match status" value="1"/>
</dbReference>
<evidence type="ECO:0000256" key="6">
    <source>
        <dbReference type="SAM" id="Phobius"/>
    </source>
</evidence>
<evidence type="ECO:0000256" key="3">
    <source>
        <dbReference type="ARBA" id="ARBA00022692"/>
    </source>
</evidence>
<dbReference type="Pfam" id="PF00884">
    <property type="entry name" value="Sulfatase"/>
    <property type="match status" value="1"/>
</dbReference>
<keyword evidence="3 6" id="KW-0812">Transmembrane</keyword>
<dbReference type="AlphaFoldDB" id="A0A318QPZ9"/>
<evidence type="ECO:0000259" key="7">
    <source>
        <dbReference type="Pfam" id="PF00884"/>
    </source>
</evidence>